<dbReference type="eggNOG" id="COG0328">
    <property type="taxonomic scope" value="Bacteria"/>
</dbReference>
<keyword evidence="1" id="KW-0175">Coiled coil</keyword>
<dbReference type="PATRIC" id="fig|251229.3.peg.4589"/>
<feature type="compositionally biased region" description="Low complexity" evidence="2">
    <location>
        <begin position="1420"/>
        <end position="1431"/>
    </location>
</feature>
<feature type="region of interest" description="Disordered" evidence="2">
    <location>
        <begin position="1416"/>
        <end position="1458"/>
    </location>
</feature>
<dbReference type="RefSeq" id="WP_015155881.1">
    <property type="nucleotide sequence ID" value="NC_019695.1"/>
</dbReference>
<proteinExistence type="predicted"/>
<dbReference type="OrthoDB" id="498999at2"/>
<reference evidence="3 4" key="1">
    <citation type="submission" date="2012-06" db="EMBL/GenBank/DDBJ databases">
        <title>Finished chromosome of genome of Chroococcidiopsis thermalis PCC 7203.</title>
        <authorList>
            <consortium name="US DOE Joint Genome Institute"/>
            <person name="Gugger M."/>
            <person name="Coursin T."/>
            <person name="Rippka R."/>
            <person name="Tandeau De Marsac N."/>
            <person name="Huntemann M."/>
            <person name="Wei C.-L."/>
            <person name="Han J."/>
            <person name="Detter J.C."/>
            <person name="Han C."/>
            <person name="Tapia R."/>
            <person name="Davenport K."/>
            <person name="Daligault H."/>
            <person name="Erkkila T."/>
            <person name="Gu W."/>
            <person name="Munk A.C.C."/>
            <person name="Teshima H."/>
            <person name="Xu Y."/>
            <person name="Chain P."/>
            <person name="Chen A."/>
            <person name="Krypides N."/>
            <person name="Mavromatis K."/>
            <person name="Markowitz V."/>
            <person name="Szeto E."/>
            <person name="Ivanova N."/>
            <person name="Mikhailova N."/>
            <person name="Ovchinnikova G."/>
            <person name="Pagani I."/>
            <person name="Pati A."/>
            <person name="Goodwin L."/>
            <person name="Peters L."/>
            <person name="Pitluck S."/>
            <person name="Woyke T."/>
            <person name="Kerfeld C."/>
        </authorList>
    </citation>
    <scope>NUCLEOTIDE SEQUENCE [LARGE SCALE GENOMIC DNA]</scope>
    <source>
        <strain evidence="3 4">PCC 7203</strain>
    </source>
</reference>
<keyword evidence="4" id="KW-1185">Reference proteome</keyword>
<feature type="compositionally biased region" description="Polar residues" evidence="2">
    <location>
        <begin position="1439"/>
        <end position="1453"/>
    </location>
</feature>
<evidence type="ECO:0000313" key="3">
    <source>
        <dbReference type="EMBL" id="AFY89338.1"/>
    </source>
</evidence>
<dbReference type="KEGG" id="cthe:Chro_3929"/>
<gene>
    <name evidence="3" type="ORF">Chro_3929</name>
</gene>
<feature type="coiled-coil region" evidence="1">
    <location>
        <begin position="272"/>
        <end position="330"/>
    </location>
</feature>
<organism evidence="3 4">
    <name type="scientific">Chroococcidiopsis thermalis (strain PCC 7203)</name>
    <dbReference type="NCBI Taxonomy" id="251229"/>
    <lineage>
        <taxon>Bacteria</taxon>
        <taxon>Bacillati</taxon>
        <taxon>Cyanobacteriota</taxon>
        <taxon>Cyanophyceae</taxon>
        <taxon>Chroococcidiopsidales</taxon>
        <taxon>Chroococcidiopsidaceae</taxon>
        <taxon>Chroococcidiopsis</taxon>
    </lineage>
</organism>
<protein>
    <submittedName>
        <fullName evidence="3">Uncharacterized protein</fullName>
    </submittedName>
</protein>
<evidence type="ECO:0000256" key="2">
    <source>
        <dbReference type="SAM" id="MobiDB-lite"/>
    </source>
</evidence>
<dbReference type="EMBL" id="CP003597">
    <property type="protein sequence ID" value="AFY89338.1"/>
    <property type="molecule type" value="Genomic_DNA"/>
</dbReference>
<dbReference type="InParanoid" id="K9U3Y7"/>
<feature type="region of interest" description="Disordered" evidence="2">
    <location>
        <begin position="930"/>
        <end position="958"/>
    </location>
</feature>
<accession>K9U3Y7</accession>
<dbReference type="STRING" id="251229.Chro_3929"/>
<evidence type="ECO:0000313" key="4">
    <source>
        <dbReference type="Proteomes" id="UP000010384"/>
    </source>
</evidence>
<evidence type="ECO:0000256" key="1">
    <source>
        <dbReference type="SAM" id="Coils"/>
    </source>
</evidence>
<sequence length="1582" mass="178779">MVLIFNHFDPRLNQWIHTDGNRQNPNSILKEELDNTLLEFFLPDRQFSFGQMDEYSTPEDLKNHPSGQVLLFSSKSRLLYGSPECLETVEKLCPDRKDRGAYGSIFLGSCKNAIDEKLNILVVDDATGANGGILPDAVAYRLVGDCYGQISPQLYDKLTRRQPEEKYSVIQHRFGWREGDGEDTKYRFGKGTLRPYSLDRIKYASSSNKPKIDLILPLSSFKGTDKDNPNAPIKPQIQPGLYSQRIWLGEKSQSQQGKTAISQLLASFPQGMKDIVEELEAQAIRLAQIQDDPRKVAQLYCEQYEKRKTIADERRSLTNLAETTSELEENGNLDDYDSQTEKNDLFTYRLIKADLQGHCQLLETEKVKHQLSRFVQQQWRDIAIGRTLSFDRGTIIPSKELKNGEICVPWFDEGEKVLNFRSPFLNSNGLCVSINKHVQDYIGPDGRPLEGIIVVNDEDHQRIQARIAALKARGIETQEVDPIETESERQGRDFDGDCIGVELASLYPNLTAEAEARNLPQNAYAPTLKLKKQSFYRADGTQPLFEEIAIFMSDSISVGVINNQVTALEALESEIEILKTYGDSQQQSEYLDTVANHYQKLFERESDAKNLKLIREEYRARMKAIVDLASAQNRTPAVVEQAMSINRSIYRSMIESGCFQNQIAVDTFKSARAPDMELIQENKRYLYRDVSYIKDKKLPFAYLNEAIAPGGYSPVELLIAQTNKYFQHSQLESRPIVQFQELFKDVEFTPQQKFAALLAKHEFDRKFNEVTRLEQRRQTEQGPYAIVQTKSGAQIEITNLTRYGHPGIWNAQTLNLKLKEIPEQQCTPLRSHGLLAVAQISAEMENGQPKYRPLGTISQQSIQDYKLRAGMTSIGAILVEIKPQLKPSQIKLLFGQANAIAENFRAAIPESERLSAAAAWSVSATREEELEKKSKISQSNREMASDNPDNYEAQQQEDTRKKVSNFVFAAFGEEILSRLNQLQFANLKITGIAKEGEIFQQKLCNLEEKHEIEIGQSDRSAENERHNTIAVFVKDNDGEYREYGILEQRTGRLPIGTKARASILPGKTYTAKATLVQVGKPAIDFTIREISKFSHADKVFNNESVILSVCQVPIPNETVKIKLGKCTLGELDADSIHALKPANYLNNGSFLKLKLRTIEDSRHEGAFVIGESPNGNLLRINKINYYDFKGEEFQDGDYSIGQIEMTPAKVRNVVFLEGKPLGVLFYKQDKEALKQLGILQVGRQVAMRCLLQSNFSHAFVRVDPATVQYPEVWTKQKGAIAFAAAPDAMIEKSELFLSKIKERPTILFANPEDKVLGLVGLAVDDRKVEVVDNWLRSRSIEFSPVFSQEAPIETKKGLAVRYLAASSIKPQDMEALKAKVGTPLDAANYSTRLGSLPNRPQPFAEKPIKLVKPQTLDSNAAPAQAAGVTPAPRDRSHQEQSNQEATTIPNSSAKPALNGRYSTLHQMSNEERQVSQFIEQQRWQCKQLYEQLSRQVRQYPGFNDASNWEVDVGVALLVLKESSDANEVGRVLSQCDRLQEWKATLPQEEYKTKGKSYIEQVYTQAHSILETQQEHKQGLEIE</sequence>
<dbReference type="Proteomes" id="UP000010384">
    <property type="component" value="Chromosome"/>
</dbReference>
<name>K9U3Y7_CHRTP</name>
<dbReference type="HOGENOM" id="CLU_001339_0_0_3"/>